<protein>
    <submittedName>
        <fullName evidence="1">Uncharacterized protein</fullName>
    </submittedName>
</protein>
<evidence type="ECO:0000313" key="2">
    <source>
        <dbReference type="Proteomes" id="UP000270094"/>
    </source>
</evidence>
<gene>
    <name evidence="1" type="ORF">SVUK_LOCUS4804</name>
</gene>
<evidence type="ECO:0000313" key="1">
    <source>
        <dbReference type="EMBL" id="VDM69806.1"/>
    </source>
</evidence>
<keyword evidence="2" id="KW-1185">Reference proteome</keyword>
<name>A0A3P7IJH6_STRVU</name>
<sequence length="33" mass="3907">MKRFTLLAYGTSSHAVIETRQRPQVTIWVKRMT</sequence>
<dbReference type="Proteomes" id="UP000270094">
    <property type="component" value="Unassembled WGS sequence"/>
</dbReference>
<dbReference type="EMBL" id="UYYB01013609">
    <property type="protein sequence ID" value="VDM69806.1"/>
    <property type="molecule type" value="Genomic_DNA"/>
</dbReference>
<proteinExistence type="predicted"/>
<organism evidence="1 2">
    <name type="scientific">Strongylus vulgaris</name>
    <name type="common">Blood worm</name>
    <dbReference type="NCBI Taxonomy" id="40348"/>
    <lineage>
        <taxon>Eukaryota</taxon>
        <taxon>Metazoa</taxon>
        <taxon>Ecdysozoa</taxon>
        <taxon>Nematoda</taxon>
        <taxon>Chromadorea</taxon>
        <taxon>Rhabditida</taxon>
        <taxon>Rhabditina</taxon>
        <taxon>Rhabditomorpha</taxon>
        <taxon>Strongyloidea</taxon>
        <taxon>Strongylidae</taxon>
        <taxon>Strongylus</taxon>
    </lineage>
</organism>
<accession>A0A3P7IJH6</accession>
<reference evidence="1 2" key="1">
    <citation type="submission" date="2018-11" db="EMBL/GenBank/DDBJ databases">
        <authorList>
            <consortium name="Pathogen Informatics"/>
        </authorList>
    </citation>
    <scope>NUCLEOTIDE SEQUENCE [LARGE SCALE GENOMIC DNA]</scope>
</reference>
<dbReference type="AlphaFoldDB" id="A0A3P7IJH6"/>